<evidence type="ECO:0000313" key="2">
    <source>
        <dbReference type="Proteomes" id="UP001239462"/>
    </source>
</evidence>
<dbReference type="EMBL" id="JASZZN010000005">
    <property type="protein sequence ID" value="MDM4015409.1"/>
    <property type="molecule type" value="Genomic_DNA"/>
</dbReference>
<organism evidence="1 2">
    <name type="scientific">Roseiconus lacunae</name>
    <dbReference type="NCBI Taxonomy" id="2605694"/>
    <lineage>
        <taxon>Bacteria</taxon>
        <taxon>Pseudomonadati</taxon>
        <taxon>Planctomycetota</taxon>
        <taxon>Planctomycetia</taxon>
        <taxon>Pirellulales</taxon>
        <taxon>Pirellulaceae</taxon>
        <taxon>Roseiconus</taxon>
    </lineage>
</organism>
<sequence length="74" mass="8766">MDKNRYTKPELRRRLRYQLLHSDTGGPKGEWTAKKAQLLVREYERQGGGYRRARLYTMLTSILTRAPERQSSPQ</sequence>
<gene>
    <name evidence="1" type="ORF">QTN89_08220</name>
</gene>
<dbReference type="Proteomes" id="UP001239462">
    <property type="component" value="Unassembled WGS sequence"/>
</dbReference>
<protein>
    <submittedName>
        <fullName evidence="1">Uncharacterized protein</fullName>
    </submittedName>
</protein>
<dbReference type="RefSeq" id="WP_230775701.1">
    <property type="nucleotide sequence ID" value="NZ_CP141221.1"/>
</dbReference>
<keyword evidence="2" id="KW-1185">Reference proteome</keyword>
<comment type="caution">
    <text evidence="1">The sequence shown here is derived from an EMBL/GenBank/DDBJ whole genome shotgun (WGS) entry which is preliminary data.</text>
</comment>
<proteinExistence type="predicted"/>
<reference evidence="1 2" key="1">
    <citation type="submission" date="2023-06" db="EMBL/GenBank/DDBJ databases">
        <title>Roseiconus lacunae JC819 isolated from Gulf of Mannar region, Tamil Nadu.</title>
        <authorList>
            <person name="Pk S."/>
            <person name="Ch S."/>
            <person name="Ch V.R."/>
        </authorList>
    </citation>
    <scope>NUCLEOTIDE SEQUENCE [LARGE SCALE GENOMIC DNA]</scope>
    <source>
        <strain evidence="1 2">JC819</strain>
    </source>
</reference>
<name>A0ABT7PGH5_9BACT</name>
<evidence type="ECO:0000313" key="1">
    <source>
        <dbReference type="EMBL" id="MDM4015409.1"/>
    </source>
</evidence>
<accession>A0ABT7PGH5</accession>